<comment type="similarity">
    <text evidence="1">Belongs to the P-Pant transferase superfamily. Gsp/Sfp/HetI/AcpT family.</text>
</comment>
<dbReference type="Pfam" id="PF01648">
    <property type="entry name" value="ACPS"/>
    <property type="match status" value="1"/>
</dbReference>
<gene>
    <name evidence="4" type="ORF">GCM10012280_00770</name>
</gene>
<dbReference type="GO" id="GO:0019878">
    <property type="term" value="P:lysine biosynthetic process via aminoadipic acid"/>
    <property type="evidence" value="ECO:0007669"/>
    <property type="project" value="TreeGrafter"/>
</dbReference>
<dbReference type="AlphaFoldDB" id="A0A917ZDS4"/>
<dbReference type="GO" id="GO:0005829">
    <property type="term" value="C:cytosol"/>
    <property type="evidence" value="ECO:0007669"/>
    <property type="project" value="TreeGrafter"/>
</dbReference>
<evidence type="ECO:0000313" key="5">
    <source>
        <dbReference type="Proteomes" id="UP000641932"/>
    </source>
</evidence>
<dbReference type="EMBL" id="BMMS01000001">
    <property type="protein sequence ID" value="GGO79982.1"/>
    <property type="molecule type" value="Genomic_DNA"/>
</dbReference>
<dbReference type="PANTHER" id="PTHR12215">
    <property type="entry name" value="PHOSPHOPANTETHEINE TRANSFERASE"/>
    <property type="match status" value="1"/>
</dbReference>
<evidence type="ECO:0000256" key="2">
    <source>
        <dbReference type="ARBA" id="ARBA00022679"/>
    </source>
</evidence>
<dbReference type="GO" id="GO:0008897">
    <property type="term" value="F:holo-[acyl-carrier-protein] synthase activity"/>
    <property type="evidence" value="ECO:0007669"/>
    <property type="project" value="InterPro"/>
</dbReference>
<dbReference type="InterPro" id="IPR050559">
    <property type="entry name" value="P-Pant_transferase_sf"/>
</dbReference>
<proteinExistence type="inferred from homology"/>
<accession>A0A917ZDS4</accession>
<name>A0A917ZDS4_9ACTN</name>
<sequence length="260" mass="27208">MTAAQSTSLAAQGRSPDGSAVETWLVRVEASTEAACEYTGILDEEESRRLAATKHEKGRARYLVAHVGLRLLLGARLAVPPERIRYRREPCPMCDGPHGRPAVDGGPGPHFSMSHSGDCVLYALAGTPVGADIESPSARHSRFDLASYLHPDERDAVAALPAGRRPAALLNCWVRKEAYLKGTGAGIAAGVGSVHVGLGPAFPDDRPSATPEGWTLLDVAAPRGHVAAVALASGDGGPMPAMEPLRPRLLDLGAQLPGRA</sequence>
<feature type="domain" description="4'-phosphopantetheinyl transferase" evidence="3">
    <location>
        <begin position="128"/>
        <end position="196"/>
    </location>
</feature>
<keyword evidence="5" id="KW-1185">Reference proteome</keyword>
<evidence type="ECO:0000259" key="3">
    <source>
        <dbReference type="Pfam" id="PF01648"/>
    </source>
</evidence>
<reference evidence="4" key="1">
    <citation type="journal article" date="2014" name="Int. J. Syst. Evol. Microbiol.">
        <title>Complete genome sequence of Corynebacterium casei LMG S-19264T (=DSM 44701T), isolated from a smear-ripened cheese.</title>
        <authorList>
            <consortium name="US DOE Joint Genome Institute (JGI-PGF)"/>
            <person name="Walter F."/>
            <person name="Albersmeier A."/>
            <person name="Kalinowski J."/>
            <person name="Ruckert C."/>
        </authorList>
    </citation>
    <scope>NUCLEOTIDE SEQUENCE</scope>
    <source>
        <strain evidence="4">CGMCC 4.7201</strain>
    </source>
</reference>
<dbReference type="InterPro" id="IPR037143">
    <property type="entry name" value="4-PPantetheinyl_Trfase_dom_sf"/>
</dbReference>
<dbReference type="Gene3D" id="3.90.470.20">
    <property type="entry name" value="4'-phosphopantetheinyl transferase domain"/>
    <property type="match status" value="1"/>
</dbReference>
<reference evidence="4" key="2">
    <citation type="submission" date="2020-09" db="EMBL/GenBank/DDBJ databases">
        <authorList>
            <person name="Sun Q."/>
            <person name="Zhou Y."/>
        </authorList>
    </citation>
    <scope>NUCLEOTIDE SEQUENCE</scope>
    <source>
        <strain evidence="4">CGMCC 4.7201</strain>
    </source>
</reference>
<evidence type="ECO:0000256" key="1">
    <source>
        <dbReference type="ARBA" id="ARBA00010990"/>
    </source>
</evidence>
<keyword evidence="2" id="KW-0808">Transferase</keyword>
<dbReference type="RefSeq" id="WP_189129398.1">
    <property type="nucleotide sequence ID" value="NZ_BMMS01000001.1"/>
</dbReference>
<dbReference type="InterPro" id="IPR008278">
    <property type="entry name" value="4-PPantetheinyl_Trfase_dom"/>
</dbReference>
<evidence type="ECO:0000313" key="4">
    <source>
        <dbReference type="EMBL" id="GGO79982.1"/>
    </source>
</evidence>
<dbReference type="PANTHER" id="PTHR12215:SF10">
    <property type="entry name" value="L-AMINOADIPATE-SEMIALDEHYDE DEHYDROGENASE-PHOSPHOPANTETHEINYL TRANSFERASE"/>
    <property type="match status" value="1"/>
</dbReference>
<dbReference type="GO" id="GO:0000287">
    <property type="term" value="F:magnesium ion binding"/>
    <property type="evidence" value="ECO:0007669"/>
    <property type="project" value="InterPro"/>
</dbReference>
<dbReference type="SUPFAM" id="SSF56214">
    <property type="entry name" value="4'-phosphopantetheinyl transferase"/>
    <property type="match status" value="2"/>
</dbReference>
<dbReference type="Proteomes" id="UP000641932">
    <property type="component" value="Unassembled WGS sequence"/>
</dbReference>
<comment type="caution">
    <text evidence="4">The sequence shown here is derived from an EMBL/GenBank/DDBJ whole genome shotgun (WGS) entry which is preliminary data.</text>
</comment>
<organism evidence="4 5">
    <name type="scientific">Wenjunlia tyrosinilytica</name>
    <dbReference type="NCBI Taxonomy" id="1544741"/>
    <lineage>
        <taxon>Bacteria</taxon>
        <taxon>Bacillati</taxon>
        <taxon>Actinomycetota</taxon>
        <taxon>Actinomycetes</taxon>
        <taxon>Kitasatosporales</taxon>
        <taxon>Streptomycetaceae</taxon>
        <taxon>Wenjunlia</taxon>
    </lineage>
</organism>
<protein>
    <recommendedName>
        <fullName evidence="3">4'-phosphopantetheinyl transferase domain-containing protein</fullName>
    </recommendedName>
</protein>